<dbReference type="RefSeq" id="WP_023175973.1">
    <property type="nucleotide sequence ID" value="NC_022600.1"/>
</dbReference>
<dbReference type="Proteomes" id="UP000017396">
    <property type="component" value="Chromosome"/>
</dbReference>
<keyword evidence="10" id="KW-0067">ATP-binding</keyword>
<dbReference type="InterPro" id="IPR025857">
    <property type="entry name" value="MacB_PCD"/>
</dbReference>
<feature type="transmembrane region" description="Helical" evidence="7">
    <location>
        <begin position="839"/>
        <end position="858"/>
    </location>
</feature>
<keyword evidence="4 7" id="KW-1133">Transmembrane helix</keyword>
<dbReference type="GO" id="GO:0005524">
    <property type="term" value="F:ATP binding"/>
    <property type="evidence" value="ECO:0007669"/>
    <property type="project" value="UniProtKB-KW"/>
</dbReference>
<dbReference type="EMBL" id="CP003587">
    <property type="protein sequence ID" value="AGY60600.1"/>
    <property type="molecule type" value="Genomic_DNA"/>
</dbReference>
<dbReference type="InterPro" id="IPR050250">
    <property type="entry name" value="Macrolide_Exporter_MacB"/>
</dbReference>
<proteinExistence type="inferred from homology"/>
<feature type="transmembrane region" description="Helical" evidence="7">
    <location>
        <begin position="748"/>
        <end position="774"/>
    </location>
</feature>
<reference evidence="10 11" key="1">
    <citation type="journal article" date="2013" name="PLoS ONE">
        <title>Cultivation and Complete Genome Sequencing of Gloeobacter kilaueensis sp. nov., from a Lava Cave in Kilauea Caldera, Hawai'i.</title>
        <authorList>
            <person name="Saw J.H."/>
            <person name="Schatz M."/>
            <person name="Brown M.V."/>
            <person name="Kunkel D.D."/>
            <person name="Foster J.S."/>
            <person name="Shick H."/>
            <person name="Christensen S."/>
            <person name="Hou S."/>
            <person name="Wan X."/>
            <person name="Donachie S.P."/>
        </authorList>
    </citation>
    <scope>NUCLEOTIDE SEQUENCE [LARGE SCALE GENOMIC DNA]</scope>
    <source>
        <strain evidence="11">JS</strain>
    </source>
</reference>
<gene>
    <name evidence="10" type="ORF">GKIL_4354</name>
</gene>
<dbReference type="Pfam" id="PF12704">
    <property type="entry name" value="MacB_PCD"/>
    <property type="match status" value="2"/>
</dbReference>
<keyword evidence="11" id="KW-1185">Reference proteome</keyword>
<feature type="transmembrane region" description="Helical" evidence="7">
    <location>
        <begin position="433"/>
        <end position="454"/>
    </location>
</feature>
<sequence>MRVVDRLYGLFLRLYPSEFQQEYADEMQQVFRQAYREQREDSGGRAALWCAATFGDLVMTAIKEQLQVLQQDLRYGWRMLIKNPGFTAVAVLTLALGIGANTAIFSVVNAVLLRTLPYPEPEQLVQVFESQLQQGLEKGAVSPPNYLDWRQQNRVFTNIAVYNTDQFSFKSGSQPERLNGAFISADFFKTLGVRPLLGRDLSPEEEKTGHDRVVLLSYRLWQERFGGNPAVLGRVITLQARPYTVIGVLPPGFAFPRDKTEIWVPLAFGEAKMQERDSHFLNGIARLKPGISLAQASAQMDVVSAALARQYPDSNTNRKALLVPLYEQLVGKIRPALLLLLAAVAAVLLIACANVANLLLSRAVSRQKEIAVRTALGASRARILRQLLTESILLALLGALLGLGFALLGLKMLVATIPRSLPRIDQIALDGPVLVFTLAVAVLSAVLFGLAPALQVSKTDFNEALKDGGRGATSSRERNRVRDLLVVSEVALALMLLVSAALLTQSFLNLQNVKPGFRPEQVVTATLSLPLARYPEERQQITFFDRLIERVQTLPGVESVSVVNTLPLGGSDSSVTLLVEGQSRPKPGQEPLSGYLAVGPEYLRTMGIVLLRGRPLSPLDNAQTPKVALINETMARRFWPHSDPIGKRFSTDMPVPKADSWITVVGIVQDTRFLGLNQAIRPEMYLPYRQAAWPYMSLVVRTTNSDPATLAATLRAQVQAIDPDQALGTIKTMERVVADSIEQQRFNVLLLVSFAVVALILASIGIYSVMAYSVTQRTHEIGVRLALGAPQGKILALVVTQGMLLVLSGILVGLGAAVVLARALSSLLFGVSAFDLPTFAAVSVLILAVALSACYLPARRATRVDPMVALRYE</sequence>
<dbReference type="HOGENOM" id="CLU_009433_1_0_3"/>
<dbReference type="InterPro" id="IPR017800">
    <property type="entry name" value="ADOP"/>
</dbReference>
<keyword evidence="3 7" id="KW-0812">Transmembrane</keyword>
<evidence type="ECO:0000313" key="10">
    <source>
        <dbReference type="EMBL" id="AGY60600.1"/>
    </source>
</evidence>
<feature type="transmembrane region" description="Helical" evidence="7">
    <location>
        <begin position="86"/>
        <end position="113"/>
    </location>
</feature>
<dbReference type="PANTHER" id="PTHR30572:SF4">
    <property type="entry name" value="ABC TRANSPORTER PERMEASE YTRF"/>
    <property type="match status" value="1"/>
</dbReference>
<dbReference type="Pfam" id="PF02687">
    <property type="entry name" value="FtsX"/>
    <property type="match status" value="2"/>
</dbReference>
<comment type="subcellular location">
    <subcellularLocation>
        <location evidence="1">Cell membrane</location>
        <topology evidence="1">Multi-pass membrane protein</topology>
    </subcellularLocation>
</comment>
<dbReference type="eggNOG" id="COG0577">
    <property type="taxonomic scope" value="Bacteria"/>
</dbReference>
<dbReference type="GO" id="GO:0005886">
    <property type="term" value="C:plasma membrane"/>
    <property type="evidence" value="ECO:0007669"/>
    <property type="project" value="UniProtKB-SubCell"/>
</dbReference>
<evidence type="ECO:0000256" key="4">
    <source>
        <dbReference type="ARBA" id="ARBA00022989"/>
    </source>
</evidence>
<feature type="domain" description="ABC3 transporter permease C-terminal" evidence="8">
    <location>
        <begin position="753"/>
        <end position="866"/>
    </location>
</feature>
<feature type="transmembrane region" description="Helical" evidence="7">
    <location>
        <begin position="336"/>
        <end position="360"/>
    </location>
</feature>
<dbReference type="KEGG" id="glj:GKIL_4354"/>
<dbReference type="AlphaFoldDB" id="U5QSA7"/>
<evidence type="ECO:0000256" key="3">
    <source>
        <dbReference type="ARBA" id="ARBA00022692"/>
    </source>
</evidence>
<evidence type="ECO:0000256" key="7">
    <source>
        <dbReference type="SAM" id="Phobius"/>
    </source>
</evidence>
<comment type="similarity">
    <text evidence="6">Belongs to the ABC-4 integral membrane protein family.</text>
</comment>
<evidence type="ECO:0000256" key="5">
    <source>
        <dbReference type="ARBA" id="ARBA00023136"/>
    </source>
</evidence>
<evidence type="ECO:0000256" key="1">
    <source>
        <dbReference type="ARBA" id="ARBA00004651"/>
    </source>
</evidence>
<feature type="transmembrane region" description="Helical" evidence="7">
    <location>
        <begin position="484"/>
        <end position="508"/>
    </location>
</feature>
<feature type="domain" description="ABC3 transporter permease C-terminal" evidence="8">
    <location>
        <begin position="343"/>
        <end position="460"/>
    </location>
</feature>
<feature type="domain" description="MacB-like periplasmic core" evidence="9">
    <location>
        <begin position="529"/>
        <end position="715"/>
    </location>
</feature>
<evidence type="ECO:0000256" key="6">
    <source>
        <dbReference type="ARBA" id="ARBA00038076"/>
    </source>
</evidence>
<dbReference type="STRING" id="1183438.GKIL_4354"/>
<dbReference type="PANTHER" id="PTHR30572">
    <property type="entry name" value="MEMBRANE COMPONENT OF TRANSPORTER-RELATED"/>
    <property type="match status" value="1"/>
</dbReference>
<keyword evidence="5 7" id="KW-0472">Membrane</keyword>
<evidence type="ECO:0000259" key="8">
    <source>
        <dbReference type="Pfam" id="PF02687"/>
    </source>
</evidence>
<dbReference type="OrthoDB" id="127329at2"/>
<dbReference type="NCBIfam" id="TIGR03434">
    <property type="entry name" value="ADOP"/>
    <property type="match status" value="1"/>
</dbReference>
<evidence type="ECO:0000256" key="2">
    <source>
        <dbReference type="ARBA" id="ARBA00022475"/>
    </source>
</evidence>
<dbReference type="InterPro" id="IPR003838">
    <property type="entry name" value="ABC3_permease_C"/>
</dbReference>
<feature type="transmembrane region" description="Helical" evidence="7">
    <location>
        <begin position="392"/>
        <end position="413"/>
    </location>
</feature>
<dbReference type="GO" id="GO:0022857">
    <property type="term" value="F:transmembrane transporter activity"/>
    <property type="evidence" value="ECO:0007669"/>
    <property type="project" value="TreeGrafter"/>
</dbReference>
<name>U5QSA7_GLOK1</name>
<organism evidence="10 11">
    <name type="scientific">Gloeobacter kilaueensis (strain ATCC BAA-2537 / CCAP 1431/1 / ULC 316 / JS1)</name>
    <dbReference type="NCBI Taxonomy" id="1183438"/>
    <lineage>
        <taxon>Bacteria</taxon>
        <taxon>Bacillati</taxon>
        <taxon>Cyanobacteriota</taxon>
        <taxon>Cyanophyceae</taxon>
        <taxon>Gloeobacterales</taxon>
        <taxon>Gloeobacteraceae</taxon>
        <taxon>Gloeobacter</taxon>
    </lineage>
</organism>
<keyword evidence="10" id="KW-0547">Nucleotide-binding</keyword>
<protein>
    <submittedName>
        <fullName evidence="10">Macrolide transporter ATP-binding /permease protein</fullName>
    </submittedName>
</protein>
<accession>U5QSA7</accession>
<evidence type="ECO:0000259" key="9">
    <source>
        <dbReference type="Pfam" id="PF12704"/>
    </source>
</evidence>
<feature type="domain" description="MacB-like periplasmic core" evidence="9">
    <location>
        <begin position="87"/>
        <end position="301"/>
    </location>
</feature>
<feature type="transmembrane region" description="Helical" evidence="7">
    <location>
        <begin position="794"/>
        <end position="819"/>
    </location>
</feature>
<keyword evidence="2" id="KW-1003">Cell membrane</keyword>
<evidence type="ECO:0000313" key="11">
    <source>
        <dbReference type="Proteomes" id="UP000017396"/>
    </source>
</evidence>